<proteinExistence type="predicted"/>
<dbReference type="Gramene" id="ONK70732">
    <property type="protein sequence ID" value="ONK70732"/>
    <property type="gene ID" value="A4U43_C04F960"/>
</dbReference>
<reference evidence="3" key="1">
    <citation type="journal article" date="2017" name="Nat. Commun.">
        <title>The asparagus genome sheds light on the origin and evolution of a young Y chromosome.</title>
        <authorList>
            <person name="Harkess A."/>
            <person name="Zhou J."/>
            <person name="Xu C."/>
            <person name="Bowers J.E."/>
            <person name="Van der Hulst R."/>
            <person name="Ayyampalayam S."/>
            <person name="Mercati F."/>
            <person name="Riccardi P."/>
            <person name="McKain M.R."/>
            <person name="Kakrana A."/>
            <person name="Tang H."/>
            <person name="Ray J."/>
            <person name="Groenendijk J."/>
            <person name="Arikit S."/>
            <person name="Mathioni S.M."/>
            <person name="Nakano M."/>
            <person name="Shan H."/>
            <person name="Telgmann-Rauber A."/>
            <person name="Kanno A."/>
            <person name="Yue Z."/>
            <person name="Chen H."/>
            <person name="Li W."/>
            <person name="Chen Y."/>
            <person name="Xu X."/>
            <person name="Zhang Y."/>
            <person name="Luo S."/>
            <person name="Chen H."/>
            <person name="Gao J."/>
            <person name="Mao Z."/>
            <person name="Pires J.C."/>
            <person name="Luo M."/>
            <person name="Kudrna D."/>
            <person name="Wing R.A."/>
            <person name="Meyers B.C."/>
            <person name="Yi K."/>
            <person name="Kong H."/>
            <person name="Lavrijsen P."/>
            <person name="Sunseri F."/>
            <person name="Falavigna A."/>
            <person name="Ye Y."/>
            <person name="Leebens-Mack J.H."/>
            <person name="Chen G."/>
        </authorList>
    </citation>
    <scope>NUCLEOTIDE SEQUENCE [LARGE SCALE GENOMIC DNA]</scope>
    <source>
        <strain evidence="3">cv. DH0086</strain>
    </source>
</reference>
<evidence type="ECO:0000313" key="2">
    <source>
        <dbReference type="EMBL" id="ONK70732.1"/>
    </source>
</evidence>
<name>A0A5P1EXT2_ASPOF</name>
<accession>A0A5P1EXT2</accession>
<gene>
    <name evidence="2" type="ORF">A4U43_C04F960</name>
</gene>
<evidence type="ECO:0000256" key="1">
    <source>
        <dbReference type="SAM" id="MobiDB-lite"/>
    </source>
</evidence>
<feature type="compositionally biased region" description="Low complexity" evidence="1">
    <location>
        <begin position="1"/>
        <end position="14"/>
    </location>
</feature>
<protein>
    <submittedName>
        <fullName evidence="2">Uncharacterized protein</fullName>
    </submittedName>
</protein>
<dbReference type="AlphaFoldDB" id="A0A5P1EXT2"/>
<feature type="region of interest" description="Disordered" evidence="1">
    <location>
        <begin position="99"/>
        <end position="121"/>
    </location>
</feature>
<keyword evidence="3" id="KW-1185">Reference proteome</keyword>
<sequence>MSPVPSSSPSQSPANAPPSSPTHGRPLLVTSLLLHQDYDGEKLVHGGKALPVYNSVNMHFGEGMRVIGSSNLNDASPFLRLFDLQGIRRRTMVVREIKDRSVSRDGHRGAFNAEGEGEEEE</sequence>
<organism evidence="2 3">
    <name type="scientific">Asparagus officinalis</name>
    <name type="common">Garden asparagus</name>
    <dbReference type="NCBI Taxonomy" id="4686"/>
    <lineage>
        <taxon>Eukaryota</taxon>
        <taxon>Viridiplantae</taxon>
        <taxon>Streptophyta</taxon>
        <taxon>Embryophyta</taxon>
        <taxon>Tracheophyta</taxon>
        <taxon>Spermatophyta</taxon>
        <taxon>Magnoliopsida</taxon>
        <taxon>Liliopsida</taxon>
        <taxon>Asparagales</taxon>
        <taxon>Asparagaceae</taxon>
        <taxon>Asparagoideae</taxon>
        <taxon>Asparagus</taxon>
    </lineage>
</organism>
<dbReference type="EMBL" id="CM007384">
    <property type="protein sequence ID" value="ONK70732.1"/>
    <property type="molecule type" value="Genomic_DNA"/>
</dbReference>
<dbReference type="Proteomes" id="UP000243459">
    <property type="component" value="Chromosome 4"/>
</dbReference>
<evidence type="ECO:0000313" key="3">
    <source>
        <dbReference type="Proteomes" id="UP000243459"/>
    </source>
</evidence>
<feature type="region of interest" description="Disordered" evidence="1">
    <location>
        <begin position="1"/>
        <end position="26"/>
    </location>
</feature>
<feature type="compositionally biased region" description="Basic and acidic residues" evidence="1">
    <location>
        <begin position="99"/>
        <end position="108"/>
    </location>
</feature>